<organism evidence="2 3">
    <name type="scientific">Tetradesmus obliquus</name>
    <name type="common">Green alga</name>
    <name type="synonym">Acutodesmus obliquus</name>
    <dbReference type="NCBI Taxonomy" id="3088"/>
    <lineage>
        <taxon>Eukaryota</taxon>
        <taxon>Viridiplantae</taxon>
        <taxon>Chlorophyta</taxon>
        <taxon>core chlorophytes</taxon>
        <taxon>Chlorophyceae</taxon>
        <taxon>CS clade</taxon>
        <taxon>Sphaeropleales</taxon>
        <taxon>Scenedesmaceae</taxon>
        <taxon>Tetradesmus</taxon>
    </lineage>
</organism>
<dbReference type="Proteomes" id="UP000256970">
    <property type="component" value="Unassembled WGS sequence"/>
</dbReference>
<evidence type="ECO:0008006" key="4">
    <source>
        <dbReference type="Google" id="ProtNLM"/>
    </source>
</evidence>
<evidence type="ECO:0000313" key="2">
    <source>
        <dbReference type="EMBL" id="SZX67415.1"/>
    </source>
</evidence>
<accession>A0A383VPG4</accession>
<proteinExistence type="predicted"/>
<gene>
    <name evidence="2" type="ORF">BQ4739_LOCUS7813</name>
</gene>
<keyword evidence="1" id="KW-0732">Signal</keyword>
<feature type="signal peptide" evidence="1">
    <location>
        <begin position="1"/>
        <end position="21"/>
    </location>
</feature>
<feature type="chain" id="PRO_5016863297" description="Secreted protein" evidence="1">
    <location>
        <begin position="22"/>
        <end position="201"/>
    </location>
</feature>
<keyword evidence="3" id="KW-1185">Reference proteome</keyword>
<evidence type="ECO:0000256" key="1">
    <source>
        <dbReference type="SAM" id="SignalP"/>
    </source>
</evidence>
<reference evidence="2 3" key="1">
    <citation type="submission" date="2016-10" db="EMBL/GenBank/DDBJ databases">
        <authorList>
            <person name="Cai Z."/>
        </authorList>
    </citation>
    <scope>NUCLEOTIDE SEQUENCE [LARGE SCALE GENOMIC DNA]</scope>
</reference>
<protein>
    <recommendedName>
        <fullName evidence="4">Secreted protein</fullName>
    </recommendedName>
</protein>
<sequence>MQLRLCSLLLLTGLLLGVADGYTEQAMGFHEGARRTVRCDGGYLTGFDAWLGLSAGFSEPSVVAMRVKCSSGKINVEFLGSTSDDYVFGNRIVDTVKPQSVACPAGQGVAAIEWRRASASEKDHTARVGGFQIHCSTEATGQPQQIEASPGSSQEYPVALKCSDTSSPPKGERVRATGVEVWFEQQWSGLHLLECEVEKAR</sequence>
<dbReference type="AlphaFoldDB" id="A0A383VPG4"/>
<dbReference type="EMBL" id="FNXT01000793">
    <property type="protein sequence ID" value="SZX67415.1"/>
    <property type="molecule type" value="Genomic_DNA"/>
</dbReference>
<evidence type="ECO:0000313" key="3">
    <source>
        <dbReference type="Proteomes" id="UP000256970"/>
    </source>
</evidence>
<name>A0A383VPG4_TETOB</name>